<dbReference type="AlphaFoldDB" id="A0AAC8VV71"/>
<evidence type="ECO:0000313" key="1">
    <source>
        <dbReference type="EMBL" id="ALG69976.1"/>
    </source>
</evidence>
<name>A0AAC8VV71_9PROT</name>
<accession>A0AAC8VV71</accession>
<dbReference type="EMBL" id="CP012401">
    <property type="protein sequence ID" value="ALG69976.1"/>
    <property type="molecule type" value="Genomic_DNA"/>
</dbReference>
<organism evidence="1 2">
    <name type="scientific">Azospirillum thiophilum</name>
    <dbReference type="NCBI Taxonomy" id="528244"/>
    <lineage>
        <taxon>Bacteria</taxon>
        <taxon>Pseudomonadati</taxon>
        <taxon>Pseudomonadota</taxon>
        <taxon>Alphaproteobacteria</taxon>
        <taxon>Rhodospirillales</taxon>
        <taxon>Azospirillaceae</taxon>
        <taxon>Azospirillum</taxon>
    </lineage>
</organism>
<protein>
    <submittedName>
        <fullName evidence="1">Uncharacterized protein</fullName>
    </submittedName>
</protein>
<proteinExistence type="predicted"/>
<dbReference type="KEGG" id="ati:AL072_02485"/>
<gene>
    <name evidence="1" type="ORF">AL072_02485</name>
</gene>
<sequence length="141" mass="16626">MGDRVERRQTKKSRMRKRIFMPSRAVGPQGWYDVSRRWYPTLSLWRNRRWSHYGARFSQAPPGMLLKGPRWTRGWGIACSRQALRTSERFLARLRAGRHPASPAVALELLMESMRYDDLTFHEQTAAIRDVVRHYGPGRSR</sequence>
<reference evidence="2" key="1">
    <citation type="submission" date="2015-08" db="EMBL/GenBank/DDBJ databases">
        <title>Complete Genome Sequence of Azospirillum thiophilum BV-S.</title>
        <authorList>
            <person name="Fomenkov A."/>
            <person name="Vincze T."/>
            <person name="Grabovich M."/>
            <person name="Dubinina G."/>
            <person name="Orlova M."/>
            <person name="Belousova E."/>
            <person name="Roberts R.J."/>
        </authorList>
    </citation>
    <scope>NUCLEOTIDE SEQUENCE [LARGE SCALE GENOMIC DNA]</scope>
    <source>
        <strain evidence="2">BV-S</strain>
    </source>
</reference>
<evidence type="ECO:0000313" key="2">
    <source>
        <dbReference type="Proteomes" id="UP000069935"/>
    </source>
</evidence>
<dbReference type="Proteomes" id="UP000069935">
    <property type="component" value="Chromosome 1"/>
</dbReference>
<keyword evidence="2" id="KW-1185">Reference proteome</keyword>
<reference evidence="1 2" key="2">
    <citation type="journal article" date="2016" name="Genome Announc.">
        <title>Complete Genome Sequence of a Strain of Azospirillum thiophilum Isolated from a Sulfide Spring.</title>
        <authorList>
            <person name="Fomenkov A."/>
            <person name="Vincze T."/>
            <person name="Grabovich M."/>
            <person name="Anton B.P."/>
            <person name="Dubinina G."/>
            <person name="Orlova M."/>
            <person name="Belousova E."/>
            <person name="Roberts R.J."/>
        </authorList>
    </citation>
    <scope>NUCLEOTIDE SEQUENCE [LARGE SCALE GENOMIC DNA]</scope>
    <source>
        <strain evidence="1 2">BV-S</strain>
    </source>
</reference>